<dbReference type="GO" id="GO:0016020">
    <property type="term" value="C:membrane"/>
    <property type="evidence" value="ECO:0007669"/>
    <property type="project" value="InterPro"/>
</dbReference>
<dbReference type="Gene3D" id="3.30.450.20">
    <property type="entry name" value="PAS domain"/>
    <property type="match status" value="1"/>
</dbReference>
<dbReference type="GO" id="GO:0007165">
    <property type="term" value="P:signal transduction"/>
    <property type="evidence" value="ECO:0007669"/>
    <property type="project" value="InterPro"/>
</dbReference>
<dbReference type="CDD" id="cd18774">
    <property type="entry name" value="PDC2_HK_sensor"/>
    <property type="match status" value="1"/>
</dbReference>
<dbReference type="SUPFAM" id="SSF158472">
    <property type="entry name" value="HAMP domain-like"/>
    <property type="match status" value="1"/>
</dbReference>
<organism evidence="4 5">
    <name type="scientific">Abyssibacter profundi</name>
    <dbReference type="NCBI Taxonomy" id="2182787"/>
    <lineage>
        <taxon>Bacteria</taxon>
        <taxon>Pseudomonadati</taxon>
        <taxon>Pseudomonadota</taxon>
        <taxon>Gammaproteobacteria</taxon>
        <taxon>Chromatiales</taxon>
        <taxon>Oceanococcaceae</taxon>
        <taxon>Abyssibacter</taxon>
    </lineage>
</organism>
<keyword evidence="1" id="KW-1133">Transmembrane helix</keyword>
<dbReference type="PROSITE" id="PS50885">
    <property type="entry name" value="HAMP"/>
    <property type="match status" value="1"/>
</dbReference>
<name>A0A363UNY8_9GAMM</name>
<keyword evidence="2" id="KW-0732">Signal</keyword>
<dbReference type="Proteomes" id="UP000251800">
    <property type="component" value="Unassembled WGS sequence"/>
</dbReference>
<gene>
    <name evidence="4" type="ORF">DEH80_04430</name>
</gene>
<dbReference type="OrthoDB" id="195732at2"/>
<dbReference type="Gene3D" id="6.10.340.10">
    <property type="match status" value="1"/>
</dbReference>
<dbReference type="EMBL" id="QEQK01000003">
    <property type="protein sequence ID" value="PWN57176.1"/>
    <property type="molecule type" value="Genomic_DNA"/>
</dbReference>
<sequence>MKLRTRAWLTLSLLALTTMTAVASLGYGLLNAQMERARVAASDQGQAVLNAIELDIQRAASEIKTWSAVSDVTGTAADAGNRAKAQALGRWESQRYLQSDAAKFLRDLSLLSERRFKEIFFTDARGYVVASTNPTSDFDQGPEEDPPMGEIWWRDARANGWNIGELEYDQSSTFYSIDISVSLTDEKSFVGVLKAVYGTSAMLAILDQATAGHGGHVVLVDGEGKIVLAPSHLSAAVGNEAMQVSQLKAFTGDAGHSIESVPWGGRSLVTRVQPASRTYVDQAGWTALTVIPLDQALLPASARQQLGFIGAGALTAILVALVLAGLHLNHHSSGPITELTQAVARAARGRADVTVPHQDAGGELGALAQWLARVTTRLRKYDAAYARQRRRVQATRSPANDAIAATRRRA</sequence>
<dbReference type="RefSeq" id="WP_109719256.1">
    <property type="nucleotide sequence ID" value="NZ_QEQK01000003.1"/>
</dbReference>
<protein>
    <recommendedName>
        <fullName evidence="3">HAMP domain-containing protein</fullName>
    </recommendedName>
</protein>
<keyword evidence="1" id="KW-0472">Membrane</keyword>
<accession>A0A363UNY8</accession>
<proteinExistence type="predicted"/>
<reference evidence="4 5" key="1">
    <citation type="submission" date="2018-05" db="EMBL/GenBank/DDBJ databases">
        <title>Abyssibacter profundi OUC007T gen. nov., sp. nov, a marine bacterium isolated from seawater of the Mariana Trench.</title>
        <authorList>
            <person name="Zhou S."/>
        </authorList>
    </citation>
    <scope>NUCLEOTIDE SEQUENCE [LARGE SCALE GENOMIC DNA]</scope>
    <source>
        <strain evidence="4 5">OUC007</strain>
    </source>
</reference>
<feature type="chain" id="PRO_5016933048" description="HAMP domain-containing protein" evidence="2">
    <location>
        <begin position="24"/>
        <end position="410"/>
    </location>
</feature>
<dbReference type="InterPro" id="IPR003660">
    <property type="entry name" value="HAMP_dom"/>
</dbReference>
<keyword evidence="1" id="KW-0812">Transmembrane</keyword>
<feature type="transmembrane region" description="Helical" evidence="1">
    <location>
        <begin position="306"/>
        <end position="326"/>
    </location>
</feature>
<evidence type="ECO:0000313" key="5">
    <source>
        <dbReference type="Proteomes" id="UP000251800"/>
    </source>
</evidence>
<dbReference type="AlphaFoldDB" id="A0A363UNY8"/>
<evidence type="ECO:0000256" key="1">
    <source>
        <dbReference type="SAM" id="Phobius"/>
    </source>
</evidence>
<feature type="domain" description="HAMP" evidence="3">
    <location>
        <begin position="330"/>
        <end position="383"/>
    </location>
</feature>
<evidence type="ECO:0000259" key="3">
    <source>
        <dbReference type="PROSITE" id="PS50885"/>
    </source>
</evidence>
<keyword evidence="5" id="KW-1185">Reference proteome</keyword>
<evidence type="ECO:0000313" key="4">
    <source>
        <dbReference type="EMBL" id="PWN57176.1"/>
    </source>
</evidence>
<comment type="caution">
    <text evidence="4">The sequence shown here is derived from an EMBL/GenBank/DDBJ whole genome shotgun (WGS) entry which is preliminary data.</text>
</comment>
<feature type="signal peptide" evidence="2">
    <location>
        <begin position="1"/>
        <end position="23"/>
    </location>
</feature>
<dbReference type="SMART" id="SM00304">
    <property type="entry name" value="HAMP"/>
    <property type="match status" value="1"/>
</dbReference>
<evidence type="ECO:0000256" key="2">
    <source>
        <dbReference type="SAM" id="SignalP"/>
    </source>
</evidence>